<organism evidence="1 2">
    <name type="scientific">Moniliophthora roreri</name>
    <name type="common">Frosty pod rot fungus</name>
    <name type="synonym">Monilia roreri</name>
    <dbReference type="NCBI Taxonomy" id="221103"/>
    <lineage>
        <taxon>Eukaryota</taxon>
        <taxon>Fungi</taxon>
        <taxon>Dikarya</taxon>
        <taxon>Basidiomycota</taxon>
        <taxon>Agaricomycotina</taxon>
        <taxon>Agaricomycetes</taxon>
        <taxon>Agaricomycetidae</taxon>
        <taxon>Agaricales</taxon>
        <taxon>Marasmiineae</taxon>
        <taxon>Marasmiaceae</taxon>
        <taxon>Moniliophthora</taxon>
    </lineage>
</organism>
<name>A0A0W0FHL6_MONRR</name>
<dbReference type="EMBL" id="LATX01001970">
    <property type="protein sequence ID" value="KTB35838.1"/>
    <property type="molecule type" value="Genomic_DNA"/>
</dbReference>
<gene>
    <name evidence="1" type="ORF">WG66_11584</name>
</gene>
<proteinExistence type="predicted"/>
<dbReference type="Proteomes" id="UP000054988">
    <property type="component" value="Unassembled WGS sequence"/>
</dbReference>
<accession>A0A0W0FHL6</accession>
<sequence length="271" mass="29471">MCQDFACIPGSGSGIGSGSGSGSGNMELLSSQQAEAAAQANVRQFLDLEAAVDRGRYNSEDNEGADRFINDDNDNVERPVNYQALNRALDADYHKSLFLDQDLLFSELQDESAGDDSIAVGESGLLLEQGDTAVGVVAHELDEDDPKVKRYCSQEVWSVKCKPYCEQDVINFIVGYWKIHPKDNIFSLTRPRSCSSGYVYIQTQNSPCAASILHGCMYTRRTQTGGINSVHMTVLSDPLDILCALLMLLSGLSLRNSAKLGHSGLKALSFL</sequence>
<reference evidence="1 2" key="1">
    <citation type="submission" date="2015-12" db="EMBL/GenBank/DDBJ databases">
        <title>Draft genome sequence of Moniliophthora roreri, the causal agent of frosty pod rot of cacao.</title>
        <authorList>
            <person name="Aime M.C."/>
            <person name="Diaz-Valderrama J.R."/>
            <person name="Kijpornyongpan T."/>
            <person name="Phillips-Mora W."/>
        </authorList>
    </citation>
    <scope>NUCLEOTIDE SEQUENCE [LARGE SCALE GENOMIC DNA]</scope>
    <source>
        <strain evidence="1 2">MCA 2952</strain>
    </source>
</reference>
<dbReference type="AlphaFoldDB" id="A0A0W0FHL6"/>
<evidence type="ECO:0000313" key="1">
    <source>
        <dbReference type="EMBL" id="KTB35838.1"/>
    </source>
</evidence>
<protein>
    <submittedName>
        <fullName evidence="1">Uncharacterized protein</fullName>
    </submittedName>
</protein>
<evidence type="ECO:0000313" key="2">
    <source>
        <dbReference type="Proteomes" id="UP000054988"/>
    </source>
</evidence>
<comment type="caution">
    <text evidence="1">The sequence shown here is derived from an EMBL/GenBank/DDBJ whole genome shotgun (WGS) entry which is preliminary data.</text>
</comment>